<accession>A0A6A6QMY0</accession>
<keyword evidence="3" id="KW-1185">Reference proteome</keyword>
<evidence type="ECO:0000313" key="3">
    <source>
        <dbReference type="Proteomes" id="UP000799750"/>
    </source>
</evidence>
<protein>
    <submittedName>
        <fullName evidence="2">Uncharacterized protein</fullName>
    </submittedName>
</protein>
<organism evidence="2 3">
    <name type="scientific">Lophium mytilinum</name>
    <dbReference type="NCBI Taxonomy" id="390894"/>
    <lineage>
        <taxon>Eukaryota</taxon>
        <taxon>Fungi</taxon>
        <taxon>Dikarya</taxon>
        <taxon>Ascomycota</taxon>
        <taxon>Pezizomycotina</taxon>
        <taxon>Dothideomycetes</taxon>
        <taxon>Pleosporomycetidae</taxon>
        <taxon>Mytilinidiales</taxon>
        <taxon>Mytilinidiaceae</taxon>
        <taxon>Lophium</taxon>
    </lineage>
</organism>
<dbReference type="EMBL" id="MU004192">
    <property type="protein sequence ID" value="KAF2493446.1"/>
    <property type="molecule type" value="Genomic_DNA"/>
</dbReference>
<dbReference type="AlphaFoldDB" id="A0A6A6QMY0"/>
<evidence type="ECO:0000256" key="1">
    <source>
        <dbReference type="SAM" id="MobiDB-lite"/>
    </source>
</evidence>
<name>A0A6A6QMY0_9PEZI</name>
<gene>
    <name evidence="2" type="ORF">BU16DRAFT_80083</name>
</gene>
<feature type="region of interest" description="Disordered" evidence="1">
    <location>
        <begin position="213"/>
        <end position="247"/>
    </location>
</feature>
<dbReference type="Proteomes" id="UP000799750">
    <property type="component" value="Unassembled WGS sequence"/>
</dbReference>
<reference evidence="2" key="1">
    <citation type="journal article" date="2020" name="Stud. Mycol.">
        <title>101 Dothideomycetes genomes: a test case for predicting lifestyles and emergence of pathogens.</title>
        <authorList>
            <person name="Haridas S."/>
            <person name="Albert R."/>
            <person name="Binder M."/>
            <person name="Bloem J."/>
            <person name="Labutti K."/>
            <person name="Salamov A."/>
            <person name="Andreopoulos B."/>
            <person name="Baker S."/>
            <person name="Barry K."/>
            <person name="Bills G."/>
            <person name="Bluhm B."/>
            <person name="Cannon C."/>
            <person name="Castanera R."/>
            <person name="Culley D."/>
            <person name="Daum C."/>
            <person name="Ezra D."/>
            <person name="Gonzalez J."/>
            <person name="Henrissat B."/>
            <person name="Kuo A."/>
            <person name="Liang C."/>
            <person name="Lipzen A."/>
            <person name="Lutzoni F."/>
            <person name="Magnuson J."/>
            <person name="Mondo S."/>
            <person name="Nolan M."/>
            <person name="Ohm R."/>
            <person name="Pangilinan J."/>
            <person name="Park H.-J."/>
            <person name="Ramirez L."/>
            <person name="Alfaro M."/>
            <person name="Sun H."/>
            <person name="Tritt A."/>
            <person name="Yoshinaga Y."/>
            <person name="Zwiers L.-H."/>
            <person name="Turgeon B."/>
            <person name="Goodwin S."/>
            <person name="Spatafora J."/>
            <person name="Crous P."/>
            <person name="Grigoriev I."/>
        </authorList>
    </citation>
    <scope>NUCLEOTIDE SEQUENCE</scope>
    <source>
        <strain evidence="2">CBS 269.34</strain>
    </source>
</reference>
<sequence length="247" mass="27578">MSRKRIEVAWTVVSQHRLLKRSRIVRVGLNTERTNHTHGRCSSQEGLDWLNDSQVRVLWKEPWQGRHEERPVQARSTEIARPVTATRLQSVCSAALRHRDGVHALPLGGLGIRLWDSPGRVPACVSQRKVSIQTAFAPPVPLSSGHTRYSARECAEKSTLGRSGRWRNLGQPLHLGSDTHGIASVVKSQPWKHSSRQPSRPTDWLQRERVVEQVDTASGRRPGVSKSRSTAGAAVEGFRGVISRRGR</sequence>
<proteinExistence type="predicted"/>
<evidence type="ECO:0000313" key="2">
    <source>
        <dbReference type="EMBL" id="KAF2493446.1"/>
    </source>
</evidence>